<dbReference type="PROSITE" id="PS51456">
    <property type="entry name" value="MYOSIN_MOTOR"/>
    <property type="match status" value="1"/>
</dbReference>
<evidence type="ECO:0000256" key="19">
    <source>
        <dbReference type="SAM" id="MobiDB-lite"/>
    </source>
</evidence>
<dbReference type="GO" id="GO:0032982">
    <property type="term" value="C:myosin filament"/>
    <property type="evidence" value="ECO:0007669"/>
    <property type="project" value="UniProtKB-KW"/>
</dbReference>
<evidence type="ECO:0000256" key="2">
    <source>
        <dbReference type="ARBA" id="ARBA00008314"/>
    </source>
</evidence>
<comment type="subunit">
    <text evidence="12">Muscle myosin is a hexameric protein that consists of 2 heavy chain subunits (MHC), 2 alkali light chain subunits (MLC) and 2 regulatory light chain subunits (MLC-2).</text>
</comment>
<dbReference type="Pfam" id="PF01576">
    <property type="entry name" value="Myosin_tail_1"/>
    <property type="match status" value="2"/>
</dbReference>
<evidence type="ECO:0000256" key="5">
    <source>
        <dbReference type="ARBA" id="ARBA00022840"/>
    </source>
</evidence>
<evidence type="ECO:0000256" key="14">
    <source>
        <dbReference type="ARBA" id="ARBA00073369"/>
    </source>
</evidence>
<dbReference type="SUPFAM" id="SSF90257">
    <property type="entry name" value="Myosin rod fragments"/>
    <property type="match status" value="6"/>
</dbReference>
<dbReference type="InterPro" id="IPR004009">
    <property type="entry name" value="SH3_Myosin"/>
</dbReference>
<evidence type="ECO:0000256" key="12">
    <source>
        <dbReference type="ARBA" id="ARBA00038612"/>
    </source>
</evidence>
<dbReference type="FunFam" id="1.20.5.370:FF:000009">
    <property type="entry name" value="Myosin heavy chain, isoform G"/>
    <property type="match status" value="1"/>
</dbReference>
<feature type="domain" description="Myosin motor" evidence="20">
    <location>
        <begin position="127"/>
        <end position="820"/>
    </location>
</feature>
<dbReference type="Gene3D" id="1.10.10.820">
    <property type="match status" value="1"/>
</dbReference>
<protein>
    <recommendedName>
        <fullName evidence="14">Myosin-7B</fullName>
    </recommendedName>
    <alternativeName>
        <fullName evidence="16">Myosin cardiac muscle beta chain</fullName>
    </alternativeName>
    <alternativeName>
        <fullName evidence="15">Myosin heavy chain 7B, cardiac muscle beta isoform</fullName>
    </alternativeName>
</protein>
<dbReference type="FunFam" id="1.20.5.340:FF:000025">
    <property type="entry name" value="Myosin heavy chain, isoform G"/>
    <property type="match status" value="1"/>
</dbReference>
<dbReference type="Gene3D" id="2.30.30.360">
    <property type="entry name" value="Myosin S1 fragment, N-terminal"/>
    <property type="match status" value="1"/>
</dbReference>
<keyword evidence="9 17" id="KW-0505">Motor protein</keyword>
<evidence type="ECO:0000256" key="16">
    <source>
        <dbReference type="ARBA" id="ARBA00081302"/>
    </source>
</evidence>
<dbReference type="GO" id="GO:0005524">
    <property type="term" value="F:ATP binding"/>
    <property type="evidence" value="ECO:0007669"/>
    <property type="project" value="UniProtKB-UniRule"/>
</dbReference>
<dbReference type="FunFam" id="3.40.850.10:FF:000024">
    <property type="entry name" value="Myosin heavy chain, isoform J"/>
    <property type="match status" value="1"/>
</dbReference>
<dbReference type="SMART" id="SM00242">
    <property type="entry name" value="MYSc"/>
    <property type="match status" value="1"/>
</dbReference>
<comment type="function">
    <text evidence="13">Involved in muscle contraction.</text>
</comment>
<keyword evidence="4 17" id="KW-0547">Nucleotide-binding</keyword>
<evidence type="ECO:0000256" key="15">
    <source>
        <dbReference type="ARBA" id="ARBA00075333"/>
    </source>
</evidence>
<gene>
    <name evidence="22" type="primary">MYH7B</name>
</gene>
<dbReference type="PROSITE" id="PS51844">
    <property type="entry name" value="SH3_LIKE"/>
    <property type="match status" value="1"/>
</dbReference>
<evidence type="ECO:0000256" key="8">
    <source>
        <dbReference type="ARBA" id="ARBA00023136"/>
    </source>
</evidence>
<comment type="subcellular location">
    <subcellularLocation>
        <location evidence="1">Membrane</location>
        <topology evidence="1">Peripheral membrane protein</topology>
    </subcellularLocation>
</comment>
<keyword evidence="5 17" id="KW-0067">ATP-binding</keyword>
<evidence type="ECO:0000256" key="9">
    <source>
        <dbReference type="ARBA" id="ARBA00023175"/>
    </source>
</evidence>
<dbReference type="FunFam" id="1.20.5.340:FF:000021">
    <property type="entry name" value="Myosin heavy chain, isoform G"/>
    <property type="match status" value="1"/>
</dbReference>
<evidence type="ECO:0000256" key="3">
    <source>
        <dbReference type="ARBA" id="ARBA00022433"/>
    </source>
</evidence>
<dbReference type="Gene3D" id="3.40.850.10">
    <property type="entry name" value="Kinesin motor domain"/>
    <property type="match status" value="1"/>
</dbReference>
<dbReference type="Gene3D" id="1.20.5.340">
    <property type="match status" value="5"/>
</dbReference>
<dbReference type="FunFam" id="1.20.5.340:FF:000036">
    <property type="entry name" value="Myosin heavy chain"/>
    <property type="match status" value="1"/>
</dbReference>
<reference evidence="22" key="1">
    <citation type="submission" date="2023-03" db="UniProtKB">
        <authorList>
            <consortium name="Ensembl"/>
        </authorList>
    </citation>
    <scope>IDENTIFICATION</scope>
</reference>
<dbReference type="InterPro" id="IPR027417">
    <property type="entry name" value="P-loop_NTPase"/>
</dbReference>
<evidence type="ECO:0000259" key="20">
    <source>
        <dbReference type="PROSITE" id="PS51456"/>
    </source>
</evidence>
<dbReference type="Gene3D" id="1.20.120.720">
    <property type="entry name" value="Myosin VI head, motor domain, U50 subdomain"/>
    <property type="match status" value="1"/>
</dbReference>
<dbReference type="PANTHER" id="PTHR45615:SF29">
    <property type="entry name" value="MYOSIN-7B"/>
    <property type="match status" value="1"/>
</dbReference>
<dbReference type="PANTHER" id="PTHR45615">
    <property type="entry name" value="MYOSIN HEAVY CHAIN, NON-MUSCLE"/>
    <property type="match status" value="1"/>
</dbReference>
<dbReference type="PRINTS" id="PR00193">
    <property type="entry name" value="MYOSINHEAVY"/>
</dbReference>
<evidence type="ECO:0000256" key="4">
    <source>
        <dbReference type="ARBA" id="ARBA00022741"/>
    </source>
</evidence>
<comment type="caution">
    <text evidence="17">Lacks conserved residue(s) required for the propagation of feature annotation.</text>
</comment>
<dbReference type="FunFam" id="1.20.120.720:FF:000001">
    <property type="entry name" value="Myosin heavy chain, muscle"/>
    <property type="match status" value="1"/>
</dbReference>
<keyword evidence="11 17" id="KW-0009">Actin-binding</keyword>
<evidence type="ECO:0000256" key="18">
    <source>
        <dbReference type="SAM" id="Coils"/>
    </source>
</evidence>
<dbReference type="FunFam" id="1.10.10.820:FF:000001">
    <property type="entry name" value="Myosin heavy chain"/>
    <property type="match status" value="1"/>
</dbReference>
<dbReference type="SUPFAM" id="SSF52540">
    <property type="entry name" value="P-loop containing nucleoside triphosphate hydrolases"/>
    <property type="match status" value="1"/>
</dbReference>
<feature type="binding site" evidence="17">
    <location>
        <begin position="220"/>
        <end position="227"/>
    </location>
    <ligand>
        <name>ATP</name>
        <dbReference type="ChEBI" id="CHEBI:30616"/>
    </ligand>
</feature>
<dbReference type="FunFam" id="1.20.58.530:FF:000001">
    <property type="entry name" value="Myosin heavy chain"/>
    <property type="match status" value="1"/>
</dbReference>
<feature type="compositionally biased region" description="Low complexity" evidence="19">
    <location>
        <begin position="1972"/>
        <end position="2001"/>
    </location>
</feature>
<dbReference type="GO" id="GO:0016020">
    <property type="term" value="C:membrane"/>
    <property type="evidence" value="ECO:0007669"/>
    <property type="project" value="UniProtKB-SubCell"/>
</dbReference>
<dbReference type="FunFam" id="1.20.5.4820:FF:000001">
    <property type="entry name" value="Myosin heavy chain"/>
    <property type="match status" value="1"/>
</dbReference>
<dbReference type="Ensembl" id="ENSEAST00005009731.1">
    <property type="protein sequence ID" value="ENSEASP00005008931.1"/>
    <property type="gene ID" value="ENSEASG00005006406.1"/>
</dbReference>
<keyword evidence="3" id="KW-0787">Thick filament</keyword>
<dbReference type="InterPro" id="IPR008989">
    <property type="entry name" value="Myosin_S1_N"/>
</dbReference>
<evidence type="ECO:0000313" key="22">
    <source>
        <dbReference type="Ensembl" id="ENSEASP00005008931.1"/>
    </source>
</evidence>
<keyword evidence="6 18" id="KW-0175">Coiled coil</keyword>
<feature type="coiled-coil region" evidence="18">
    <location>
        <begin position="1715"/>
        <end position="1911"/>
    </location>
</feature>
<dbReference type="InterPro" id="IPR001609">
    <property type="entry name" value="Myosin_head_motor_dom-like"/>
</dbReference>
<evidence type="ECO:0000256" key="10">
    <source>
        <dbReference type="ARBA" id="ARBA00023179"/>
    </source>
</evidence>
<evidence type="ECO:0000256" key="6">
    <source>
        <dbReference type="ARBA" id="ARBA00023054"/>
    </source>
</evidence>
<evidence type="ECO:0000256" key="11">
    <source>
        <dbReference type="ARBA" id="ARBA00023203"/>
    </source>
</evidence>
<dbReference type="InterPro" id="IPR014751">
    <property type="entry name" value="XRCC4-like_C"/>
</dbReference>
<keyword evidence="8" id="KW-0472">Membrane</keyword>
<dbReference type="GO" id="GO:0030016">
    <property type="term" value="C:myofibril"/>
    <property type="evidence" value="ECO:0007669"/>
    <property type="project" value="UniProtKB-ARBA"/>
</dbReference>
<evidence type="ECO:0000256" key="17">
    <source>
        <dbReference type="PROSITE-ProRule" id="PRU00782"/>
    </source>
</evidence>
<keyword evidence="7 17" id="KW-0518">Myosin</keyword>
<dbReference type="Pfam" id="PF00063">
    <property type="entry name" value="Myosin_head"/>
    <property type="match status" value="1"/>
</dbReference>
<dbReference type="Pfam" id="PF02736">
    <property type="entry name" value="Myosin_N"/>
    <property type="match status" value="1"/>
</dbReference>
<organism evidence="22">
    <name type="scientific">Equus asinus asinus</name>
    <dbReference type="NCBI Taxonomy" id="83772"/>
    <lineage>
        <taxon>Eukaryota</taxon>
        <taxon>Metazoa</taxon>
        <taxon>Chordata</taxon>
        <taxon>Craniata</taxon>
        <taxon>Vertebrata</taxon>
        <taxon>Euteleostomi</taxon>
        <taxon>Mammalia</taxon>
        <taxon>Eutheria</taxon>
        <taxon>Laurasiatheria</taxon>
        <taxon>Perissodactyla</taxon>
        <taxon>Equidae</taxon>
        <taxon>Equus</taxon>
    </lineage>
</organism>
<feature type="coiled-coil region" evidence="18">
    <location>
        <begin position="884"/>
        <end position="1684"/>
    </location>
</feature>
<feature type="domain" description="Myosin N-terminal SH3-like" evidence="21">
    <location>
        <begin position="73"/>
        <end position="123"/>
    </location>
</feature>
<proteinExistence type="inferred from homology"/>
<dbReference type="Gene3D" id="1.20.58.530">
    <property type="match status" value="1"/>
</dbReference>
<dbReference type="Gene3D" id="1.20.5.370">
    <property type="match status" value="3"/>
</dbReference>
<comment type="similarity">
    <text evidence="2 17">Belongs to the TRAFAC class myosin-kinesin ATPase superfamily. Myosin family.</text>
</comment>
<dbReference type="FunFam" id="1.20.5.340:FF:000013">
    <property type="entry name" value="Myosin heavy chain"/>
    <property type="match status" value="1"/>
</dbReference>
<dbReference type="PROSITE" id="PS50096">
    <property type="entry name" value="IQ"/>
    <property type="match status" value="1"/>
</dbReference>
<evidence type="ECO:0000256" key="1">
    <source>
        <dbReference type="ARBA" id="ARBA00004170"/>
    </source>
</evidence>
<dbReference type="GO" id="GO:0051015">
    <property type="term" value="F:actin filament binding"/>
    <property type="evidence" value="ECO:0007669"/>
    <property type="project" value="InterPro"/>
</dbReference>
<dbReference type="InterPro" id="IPR002928">
    <property type="entry name" value="Myosin_tail"/>
</dbReference>
<dbReference type="GO" id="GO:0016460">
    <property type="term" value="C:myosin II complex"/>
    <property type="evidence" value="ECO:0007669"/>
    <property type="project" value="TreeGrafter"/>
</dbReference>
<sequence>SDNKRGSPAPSPHRGAEVVPAALDRLEPPRLLVLHLPPLVATAMMDVSELGESARYLRQSYPELMKVHSVLWDGKKRVWVPDEQDAYVEAEVKSEATGGRVNVETKDQKVLTVREAELQPMNPPRFDLLEDMAMMTHLNEASVLHNLRQRYARWMIYTYSGLFCVTINPYKWLPVYTASVVAAYKGKRRSEAPPHIYAVADNAYNDMLRNRENQSMLITGESGAGKTVNTKRVIQYFAIVAALGDGPGKKAVRLAHAGGTLEDQIIEANPAMEAFGNAKTLRNDKSSRFGKFIRIHFGPSGKLASADIDSYLLEKSRVIFQLPGERSYHVYYQILSGKKPELQDMLLLSMNPYDYHFCSQGVITVDNMDDGEELMATDHAMDILGFSVDEMGKCACYKIVGALLHFGNMKFKQKQREEQAEADGTESADKAAYLMGVSSGDLLKGLLHPRVRVGNEYVTKGQSVEQVVFAVGALAKATYDRLFRWLVSRINQTLDTKLPRQFFIGVLDIAGFEIFEFNSFEQLCINFTNEKLQQFFNQHMFVLEQEEYKREGIDWVFIDFGLDLQPCIDLIEKPLGILSILEEECMFPKASDASFRAKLYDNHAGKSPNFQQPRPDKKRKYQAHFEVVHYAGVVPYSIVGWLEKNKDPLNETVVPIFQKSQNKLLATLYENYAGSCSTEPPKSGVKEKRKKAASFQTVSQLHKVRPSLGPEQALTPPTSNPIPGVMDAFLVLHQLRCNGVLEGIRICRQGFPNRLLYTDFRQRYRILNPSAIPDDTFMDSRKATEKLLGSLDIDHTQYQFGHTKVFFKAGLLGILEELRDQRLAKVLTLLQARSRGRLMRLEYQHLLGGRDALFTIQWNIRAFNAVKNWSWMKLFFKMKPLLRSAQAEEELAALRAELRGLRGALATAEAKRQELEETHVSVTQEKNDLALQLQAEQENLADAEERCHLLIKSKVQLEAKVKELSERLEDEEEVNADLAARRRKLEDECTELKKDIDDLELTLAKAEKEKQATENKVKNLTEEMAALDESVARLTKEKKALQEAHQQALGDLQAEEDRVSALAKAKLRLEQQVEDLECSLEQEKKLRMDMERAKRKLEGDLKLTQESVTDAAQDKQQLEEKLKKKDSELSQLNLRVEDEQLLGAQLQKKIKELQARAEELEEELEAERAARARVEKQRAEAARELEELSERLEEAGGASAGQREGCRKREAELGRLRRELEEAALRHEATVAALRRKQAESAAELGEQVDSLQRVRQKLEKEKSELRMEVDDLGASVETLARGKASAEKLCRAYEDQLSEAKIKVEELQRQLADASTQRGRLQTESGELSRLLEEKESLISQLSRGKASATQSLEELRRQLEEESKAKSALAHAMQALRHDCDLLREQHEEEAEAQAELQRLLSKANAEVAQWRSKYEADAIQRTEELEEAKKKLALRLQEAEEGVEAAHAKCSSLEKAKLRLQTESEDVTLELERATSAAAALDKKQRHLERALEERRRQEEETQRELEAAQREARSLGTELFRLRHSHEEALEALETLKRENKNLQEEISDLTDQVSLSGKGIQELEKAKKALEGEKSELQAALEEAEGALELEETKTLRIQLELSQVKAEVDRKLAEKDEECTNLRRNHQRAVESLQASLDAETRARNEALRLKKKMEGDLNDLELQLGHATRQAMEAQAATRLLQAQLKEEQAGRDEEQRLVAELRLLNQKKKLEVDLSQLSGEVEEAAQERREAEEKAKKAITDAAMMAEELKKEQDTSAHLERMKKTLEQTVRELQARLEEAEQAALRGGKKQVQKLEAKVRELEAELDAEQKKHAEALKGVRKHERRVKELAYQAEEDRKNLARMQDLVDKLQSKVKSYKRQFEEAEQQANTNLAKYRKAQHELDDAEERADMAETQANKLRARTRDALGPKVRGGVGQHPAVCVGVVGRWVVQLIPPPLPLAQGVIPEALGSEEGCLLFAPHLPSAEAAPPDPVVSSSPSAEPQQSQALLHPE</sequence>
<evidence type="ECO:0000256" key="7">
    <source>
        <dbReference type="ARBA" id="ARBA00023123"/>
    </source>
</evidence>
<keyword evidence="10" id="KW-0514">Muscle protein</keyword>
<name>A0A8C4LAR7_EQUAS</name>
<evidence type="ECO:0000259" key="21">
    <source>
        <dbReference type="PROSITE" id="PS51844"/>
    </source>
</evidence>
<dbReference type="FunFam" id="2.30.30.360:FF:000001">
    <property type="entry name" value="Myosin heavy chain"/>
    <property type="match status" value="1"/>
</dbReference>
<dbReference type="InterPro" id="IPR036961">
    <property type="entry name" value="Kinesin_motor_dom_sf"/>
</dbReference>
<dbReference type="FunFam" id="1.20.5.340:FF:000019">
    <property type="entry name" value="Myosin heavy chain, isoform G"/>
    <property type="match status" value="1"/>
</dbReference>
<accession>A0A8C4LAR7</accession>
<dbReference type="FunFam" id="1.20.5.370:FF:000008">
    <property type="entry name" value="Myosin heavy chain"/>
    <property type="match status" value="1"/>
</dbReference>
<dbReference type="Gene3D" id="1.20.5.4820">
    <property type="match status" value="1"/>
</dbReference>
<dbReference type="GO" id="GO:0000146">
    <property type="term" value="F:microfilament motor activity"/>
    <property type="evidence" value="ECO:0007669"/>
    <property type="project" value="TreeGrafter"/>
</dbReference>
<feature type="region of interest" description="Disordered" evidence="19">
    <location>
        <begin position="1970"/>
        <end position="2001"/>
    </location>
</feature>
<evidence type="ECO:0000256" key="13">
    <source>
        <dbReference type="ARBA" id="ARBA00056608"/>
    </source>
</evidence>